<dbReference type="AlphaFoldDB" id="A0A644YYC4"/>
<feature type="transmembrane region" description="Helical" evidence="1">
    <location>
        <begin position="21"/>
        <end position="40"/>
    </location>
</feature>
<keyword evidence="1" id="KW-0472">Membrane</keyword>
<name>A0A644YYC4_9ZZZZ</name>
<evidence type="ECO:0000256" key="1">
    <source>
        <dbReference type="SAM" id="Phobius"/>
    </source>
</evidence>
<keyword evidence="1" id="KW-1133">Transmembrane helix</keyword>
<dbReference type="Gene3D" id="2.30.30.380">
    <property type="entry name" value="Zn-finger domain of Sec23/24"/>
    <property type="match status" value="1"/>
</dbReference>
<reference evidence="2" key="1">
    <citation type="submission" date="2019-08" db="EMBL/GenBank/DDBJ databases">
        <authorList>
            <person name="Kucharzyk K."/>
            <person name="Murdoch R.W."/>
            <person name="Higgins S."/>
            <person name="Loffler F."/>
        </authorList>
    </citation>
    <scope>NUCLEOTIDE SEQUENCE</scope>
</reference>
<sequence length="137" mass="15941">MKAWFAKFMNGRYGGDDYGKFLSVIAIVLIVLSVIFSNIVSIISSILWVLGLAMILYCYYRMFSRDIERRSAENQKYLNNKYKIAVLKQQRKDRSEQKADYKFFKCPKCGVLNRIPKGKGKIEITCPKCGEKFIRKS</sequence>
<comment type="caution">
    <text evidence="2">The sequence shown here is derived from an EMBL/GenBank/DDBJ whole genome shotgun (WGS) entry which is preliminary data.</text>
</comment>
<gene>
    <name evidence="2" type="ORF">SDC9_80048</name>
</gene>
<feature type="transmembrane region" description="Helical" evidence="1">
    <location>
        <begin position="46"/>
        <end position="63"/>
    </location>
</feature>
<keyword evidence="1" id="KW-0812">Transmembrane</keyword>
<evidence type="ECO:0000313" key="2">
    <source>
        <dbReference type="EMBL" id="MPM33472.1"/>
    </source>
</evidence>
<protein>
    <recommendedName>
        <fullName evidence="3">Zn-finger containing protein</fullName>
    </recommendedName>
</protein>
<accession>A0A644YYC4</accession>
<proteinExistence type="predicted"/>
<dbReference type="EMBL" id="VSSQ01006670">
    <property type="protein sequence ID" value="MPM33472.1"/>
    <property type="molecule type" value="Genomic_DNA"/>
</dbReference>
<evidence type="ECO:0008006" key="3">
    <source>
        <dbReference type="Google" id="ProtNLM"/>
    </source>
</evidence>
<organism evidence="2">
    <name type="scientific">bioreactor metagenome</name>
    <dbReference type="NCBI Taxonomy" id="1076179"/>
    <lineage>
        <taxon>unclassified sequences</taxon>
        <taxon>metagenomes</taxon>
        <taxon>ecological metagenomes</taxon>
    </lineage>
</organism>